<accession>A0A4U9UVK1</accession>
<organism evidence="2">
    <name type="scientific">Serratia fonticola</name>
    <dbReference type="NCBI Taxonomy" id="47917"/>
    <lineage>
        <taxon>Bacteria</taxon>
        <taxon>Pseudomonadati</taxon>
        <taxon>Pseudomonadota</taxon>
        <taxon>Gammaproteobacteria</taxon>
        <taxon>Enterobacterales</taxon>
        <taxon>Yersiniaceae</taxon>
        <taxon>Serratia</taxon>
    </lineage>
</organism>
<evidence type="ECO:0000313" key="2">
    <source>
        <dbReference type="EMBL" id="VTR37906.1"/>
    </source>
</evidence>
<evidence type="ECO:0000256" key="1">
    <source>
        <dbReference type="SAM" id="MobiDB-lite"/>
    </source>
</evidence>
<proteinExistence type="predicted"/>
<dbReference type="EMBL" id="CABEEZ010000096">
    <property type="protein sequence ID" value="VTR37906.1"/>
    <property type="molecule type" value="Genomic_DNA"/>
</dbReference>
<sequence>MGAQIVPPNADKNLFTRSEQDKTPPGQAALEARLIVNSISHEQPFAVHARAVFPPAP</sequence>
<protein>
    <submittedName>
        <fullName evidence="2">Uncharacterized protein</fullName>
    </submittedName>
</protein>
<feature type="region of interest" description="Disordered" evidence="1">
    <location>
        <begin position="1"/>
        <end position="25"/>
    </location>
</feature>
<name>A0A4U9UVK1_SERFO</name>
<gene>
    <name evidence="2" type="ORF">NCTC12965_04146</name>
</gene>
<reference evidence="2" key="1">
    <citation type="submission" date="2019-05" db="EMBL/GenBank/DDBJ databases">
        <authorList>
            <consortium name="Pathogen Informatics"/>
        </authorList>
    </citation>
    <scope>NUCLEOTIDE SEQUENCE [LARGE SCALE GENOMIC DNA]</scope>
    <source>
        <strain evidence="2">NCTC12965</strain>
    </source>
</reference>
<dbReference type="AlphaFoldDB" id="A0A4U9UVK1"/>